<evidence type="ECO:0000313" key="3">
    <source>
        <dbReference type="Proteomes" id="UP001140172"/>
    </source>
</evidence>
<evidence type="ECO:0000256" key="1">
    <source>
        <dbReference type="SAM" id="SignalP"/>
    </source>
</evidence>
<feature type="chain" id="PRO_5040745951" evidence="1">
    <location>
        <begin position="24"/>
        <end position="116"/>
    </location>
</feature>
<feature type="signal peptide" evidence="1">
    <location>
        <begin position="1"/>
        <end position="23"/>
    </location>
</feature>
<sequence>MKLITPSAICCILVLAALVVASATSLDVKGIETVANTVADPRDSAADYAESFRHLATIIGDGEAAKGLDAAPGSPEYQAALHVLRSDISRAQWLYYDDKDVSRSLSLLATRIESAF</sequence>
<dbReference type="AlphaFoldDB" id="A0A9W8H7F9"/>
<protein>
    <submittedName>
        <fullName evidence="2">Uncharacterized protein</fullName>
    </submittedName>
</protein>
<reference evidence="2" key="1">
    <citation type="submission" date="2022-07" db="EMBL/GenBank/DDBJ databases">
        <title>Phylogenomic reconstructions and comparative analyses of Kickxellomycotina fungi.</title>
        <authorList>
            <person name="Reynolds N.K."/>
            <person name="Stajich J.E."/>
            <person name="Barry K."/>
            <person name="Grigoriev I.V."/>
            <person name="Crous P."/>
            <person name="Smith M.E."/>
        </authorList>
    </citation>
    <scope>NUCLEOTIDE SEQUENCE</scope>
    <source>
        <strain evidence="2">BCRC 34489</strain>
    </source>
</reference>
<comment type="caution">
    <text evidence="2">The sequence shown here is derived from an EMBL/GenBank/DDBJ whole genome shotgun (WGS) entry which is preliminary data.</text>
</comment>
<keyword evidence="1" id="KW-0732">Signal</keyword>
<dbReference type="Proteomes" id="UP001140172">
    <property type="component" value="Unassembled WGS sequence"/>
</dbReference>
<organism evidence="2 3">
    <name type="scientific">Coemansia interrupta</name>
    <dbReference type="NCBI Taxonomy" id="1126814"/>
    <lineage>
        <taxon>Eukaryota</taxon>
        <taxon>Fungi</taxon>
        <taxon>Fungi incertae sedis</taxon>
        <taxon>Zoopagomycota</taxon>
        <taxon>Kickxellomycotina</taxon>
        <taxon>Kickxellomycetes</taxon>
        <taxon>Kickxellales</taxon>
        <taxon>Kickxellaceae</taxon>
        <taxon>Coemansia</taxon>
    </lineage>
</organism>
<proteinExistence type="predicted"/>
<dbReference type="EMBL" id="JANBUM010000284">
    <property type="protein sequence ID" value="KAJ2779723.1"/>
    <property type="molecule type" value="Genomic_DNA"/>
</dbReference>
<name>A0A9W8H7F9_9FUNG</name>
<gene>
    <name evidence="2" type="ORF">GGI15_003782</name>
</gene>
<evidence type="ECO:0000313" key="2">
    <source>
        <dbReference type="EMBL" id="KAJ2779723.1"/>
    </source>
</evidence>
<dbReference type="OrthoDB" id="5521052at2759"/>
<keyword evidence="3" id="KW-1185">Reference proteome</keyword>
<accession>A0A9W8H7F9</accession>